<keyword evidence="2" id="KW-0732">Signal</keyword>
<name>W1P1V0_AMBTC</name>
<keyword evidence="5" id="KW-1185">Reference proteome</keyword>
<feature type="transmembrane region" description="Helical" evidence="1">
    <location>
        <begin position="640"/>
        <end position="660"/>
    </location>
</feature>
<protein>
    <recommendedName>
        <fullName evidence="3">DUF7906 domain-containing protein</fullName>
    </recommendedName>
</protein>
<feature type="domain" description="DUF7906" evidence="3">
    <location>
        <begin position="82"/>
        <end position="291"/>
    </location>
</feature>
<feature type="chain" id="PRO_5004807653" description="DUF7906 domain-containing protein" evidence="2">
    <location>
        <begin position="25"/>
        <end position="673"/>
    </location>
</feature>
<dbReference type="eggNOG" id="ENOG502QSB2">
    <property type="taxonomic scope" value="Eukaryota"/>
</dbReference>
<sequence>MYSKSHLPLFFSLLSLFLSRLTSSSVPHLGIDSFLSDELRHDPQALNDSFLSLHSSLLKSLSLPSIHSHRQLLSHLTSLTLTVPVKAILVGDFSGADPSETLTSLFSSLHFDPHFPVIFSSDPLHRLIISREFHLEVSRAPSRIASRLQEAIKAHIEASTSGKLYGLHPVPYSVIDDIIGHESRENNEYTLYLLNLKPQSKTYAYSYTPGDPSPAFPKCLGSLWTGKDRYLWVDLAAGPVDYGPSISGEGVLPRGEFHPLTALHGKPKSHIGFLADLTSLIWSASRVLFAPSLRIPAFFDNPLIVQFVHIHGSGDKDLRGLDWDSIESAFMDEVKNGGSLLGQQELKFRRSELKFPDCPICNYAILRSMNSYTSRFLFDNYTLIVSEYLDSKRLHSLLSESAQNLKKLAGISDDELGGRILPVYVFDLELDRTLLLDRFHQAVAFKDMVIAVRTRSSQSVTDYSCNGRHVITQIRELERPIVGSLLQTLWGVSPTHLSWSPLHNNTLVDYTWSMGQTPFGPFSRLYSLSFVQKDAAKRNIVLTMMNYTITSLMDALESLESHGGYKEVLKPKRFVEFTQRWNLLRYKMDRAVSAMSHLDFETALYFVRSGDHDVYAIHTIIYLASQELEGILVCFQDPPFPWASASMSLGAFAALLYVYSKRDQIFRSKRKQF</sequence>
<dbReference type="InterPro" id="IPR057228">
    <property type="entry name" value="DUF7906"/>
</dbReference>
<evidence type="ECO:0000313" key="5">
    <source>
        <dbReference type="Proteomes" id="UP000017836"/>
    </source>
</evidence>
<dbReference type="PANTHER" id="PTHR31515:SF4">
    <property type="entry name" value="TRANSMEMBRANE PROTEIN"/>
    <property type="match status" value="1"/>
</dbReference>
<dbReference type="KEGG" id="atr:18431963"/>
<keyword evidence="1" id="KW-0472">Membrane</keyword>
<organism evidence="4 5">
    <name type="scientific">Amborella trichopoda</name>
    <dbReference type="NCBI Taxonomy" id="13333"/>
    <lineage>
        <taxon>Eukaryota</taxon>
        <taxon>Viridiplantae</taxon>
        <taxon>Streptophyta</taxon>
        <taxon>Embryophyta</taxon>
        <taxon>Tracheophyta</taxon>
        <taxon>Spermatophyta</taxon>
        <taxon>Magnoliopsida</taxon>
        <taxon>Amborellales</taxon>
        <taxon>Amborellaceae</taxon>
        <taxon>Amborella</taxon>
    </lineage>
</organism>
<evidence type="ECO:0000256" key="1">
    <source>
        <dbReference type="SAM" id="Phobius"/>
    </source>
</evidence>
<keyword evidence="1" id="KW-1133">Transmembrane helix</keyword>
<dbReference type="STRING" id="13333.W1P1V0"/>
<dbReference type="Pfam" id="PF25483">
    <property type="entry name" value="DUF7906"/>
    <property type="match status" value="1"/>
</dbReference>
<dbReference type="Proteomes" id="UP000017836">
    <property type="component" value="Unassembled WGS sequence"/>
</dbReference>
<dbReference type="EMBL" id="KI394330">
    <property type="protein sequence ID" value="ERN03812.1"/>
    <property type="molecule type" value="Genomic_DNA"/>
</dbReference>
<dbReference type="HOGENOM" id="CLU_027122_0_0_1"/>
<dbReference type="Gramene" id="ERN03812">
    <property type="protein sequence ID" value="ERN03812"/>
    <property type="gene ID" value="AMTR_s00078p00118850"/>
</dbReference>
<feature type="signal peptide" evidence="2">
    <location>
        <begin position="1"/>
        <end position="24"/>
    </location>
</feature>
<proteinExistence type="predicted"/>
<dbReference type="AlphaFoldDB" id="W1P1V0"/>
<gene>
    <name evidence="4" type="ORF">AMTR_s00078p00118850</name>
</gene>
<dbReference type="OMA" id="LDWKLIE"/>
<reference evidence="5" key="1">
    <citation type="journal article" date="2013" name="Science">
        <title>The Amborella genome and the evolution of flowering plants.</title>
        <authorList>
            <consortium name="Amborella Genome Project"/>
        </authorList>
    </citation>
    <scope>NUCLEOTIDE SEQUENCE [LARGE SCALE GENOMIC DNA]</scope>
</reference>
<accession>W1P1V0</accession>
<keyword evidence="1" id="KW-0812">Transmembrane</keyword>
<dbReference type="PANTHER" id="PTHR31515">
    <property type="entry name" value="TRANSMEMBRANE PROTEIN-RELATED"/>
    <property type="match status" value="1"/>
</dbReference>
<evidence type="ECO:0000259" key="3">
    <source>
        <dbReference type="Pfam" id="PF25483"/>
    </source>
</evidence>
<evidence type="ECO:0000256" key="2">
    <source>
        <dbReference type="SAM" id="SignalP"/>
    </source>
</evidence>
<evidence type="ECO:0000313" key="4">
    <source>
        <dbReference type="EMBL" id="ERN03812.1"/>
    </source>
</evidence>
<dbReference type="OrthoDB" id="18100at2759"/>